<dbReference type="GO" id="GO:0030289">
    <property type="term" value="C:protein phosphatase 4 complex"/>
    <property type="evidence" value="ECO:0007669"/>
    <property type="project" value="TreeGrafter"/>
</dbReference>
<dbReference type="FunCoup" id="A0A3N4KLW7">
    <property type="interactions" value="892"/>
</dbReference>
<name>A0A3N4KLW7_9PEZI</name>
<feature type="region of interest" description="Disordered" evidence="3">
    <location>
        <begin position="687"/>
        <end position="707"/>
    </location>
</feature>
<sequence length="874" mass="98688">MMALTVPNPPTTPRRVKVYELRNNDWFDRGTGYCTGQLVNDEPHIQVKSEEEQDRMLLETKIIKDDGYQKQQETLIVWTEPHGTDMALSFQEPEGCAAIWEFVSHVQTHLLSMSGTDEMLSDDPNEAMIASVMLPPPELGNLMDIENQIRIASSTVPGRDSLGKFILSEDYIGKLIPLLEVAEDLESLDNLHRLCNIMKMMILLNDTLIIEHIVMDEVVLGVVGILEYDPDFPSHKANHRQFLSDKSKFKEVVPIKDPEIKKKIHWTYRLQYLKDVVLARILDDPTFSVLNSLIFFNQVDILQHLQSNQAFLKDLFAIFHTEGSEPSKKKNGVLFIQQCCSIAKNLQGPARTQLYTHFIQNGLFAVIDFALLHEDAAVRIAGTEVLVAMIDHDPVMMRNVIFRQISDKQKPLTDTLIELLLGEQDLGVKGQIADAIRVLLDPATGPQLEGLGKTSDITMRLRSHSTDHETESFLKNFYDESAKKLFLPLSDLSKRTSLKGLSIAEVSLYSHLVETLCIFVRQHAFRGKYFLLAENLPSRVAQLLESPQKHLKLTALKFFRVCVGLQDEFYIRHMIKHKLFEPILNIVIETMPRDNLLNSACLEFFEFIKRENVKQIILHLVENYREKMSKITYVDTFSVLILRNDQMQDSTLPSNYPSEVDRTPRNQINGARRWDGIKEADPLEEEYFNGSDEEDNAPGLRLINGGPPVMKGLVDYADEESMDDVGEEAAVKKEDESEVKVEIKTEDSPVKDPSSSATPSPSTSPSTVRSKSEEPVSSLPMPERLAEKRRREEEDDDELGKLSRTKKRGPSGGSSLIQMGSRKRSFGGSGSPPSKKIAINLAVKTATAGDAADENSEEPTKVEMKEEEVPKEEA</sequence>
<dbReference type="OrthoDB" id="27483at2759"/>
<dbReference type="Pfam" id="PF22972">
    <property type="entry name" value="EVH1_PP4R3"/>
    <property type="match status" value="1"/>
</dbReference>
<dbReference type="GO" id="GO:0005654">
    <property type="term" value="C:nucleoplasm"/>
    <property type="evidence" value="ECO:0007669"/>
    <property type="project" value="TreeGrafter"/>
</dbReference>
<keyword evidence="2" id="KW-0539">Nucleus</keyword>
<evidence type="ECO:0000313" key="7">
    <source>
        <dbReference type="Proteomes" id="UP000277580"/>
    </source>
</evidence>
<dbReference type="Pfam" id="PF04802">
    <property type="entry name" value="PP4R3"/>
    <property type="match status" value="1"/>
</dbReference>
<dbReference type="InterPro" id="IPR006887">
    <property type="entry name" value="P4R3-like_central_dom"/>
</dbReference>
<feature type="domain" description="PP4R3 EVH1-like" evidence="5">
    <location>
        <begin position="14"/>
        <end position="112"/>
    </location>
</feature>
<comment type="subcellular location">
    <subcellularLocation>
        <location evidence="1">Nucleus</location>
    </subcellularLocation>
</comment>
<dbReference type="GO" id="GO:0006974">
    <property type="term" value="P:DNA damage response"/>
    <property type="evidence" value="ECO:0007669"/>
    <property type="project" value="TreeGrafter"/>
</dbReference>
<dbReference type="InterPro" id="IPR011993">
    <property type="entry name" value="PH-like_dom_sf"/>
</dbReference>
<gene>
    <name evidence="6" type="ORF">P167DRAFT_490981</name>
</gene>
<evidence type="ECO:0000256" key="3">
    <source>
        <dbReference type="SAM" id="MobiDB-lite"/>
    </source>
</evidence>
<evidence type="ECO:0000256" key="1">
    <source>
        <dbReference type="ARBA" id="ARBA00004123"/>
    </source>
</evidence>
<evidence type="ECO:0000313" key="6">
    <source>
        <dbReference type="EMBL" id="RPB10408.1"/>
    </source>
</evidence>
<feature type="compositionally biased region" description="Low complexity" evidence="3">
    <location>
        <begin position="753"/>
        <end position="767"/>
    </location>
</feature>
<feature type="domain" description="Serine/threonine-protein phosphatase 4 regulatory subunit 3-like central" evidence="4">
    <location>
        <begin position="145"/>
        <end position="646"/>
    </location>
</feature>
<dbReference type="AlphaFoldDB" id="A0A3N4KLW7"/>
<feature type="compositionally biased region" description="Basic and acidic residues" evidence="3">
    <location>
        <begin position="858"/>
        <end position="874"/>
    </location>
</feature>
<reference evidence="6 7" key="1">
    <citation type="journal article" date="2018" name="Nat. Ecol. Evol.">
        <title>Pezizomycetes genomes reveal the molecular basis of ectomycorrhizal truffle lifestyle.</title>
        <authorList>
            <person name="Murat C."/>
            <person name="Payen T."/>
            <person name="Noel B."/>
            <person name="Kuo A."/>
            <person name="Morin E."/>
            <person name="Chen J."/>
            <person name="Kohler A."/>
            <person name="Krizsan K."/>
            <person name="Balestrini R."/>
            <person name="Da Silva C."/>
            <person name="Montanini B."/>
            <person name="Hainaut M."/>
            <person name="Levati E."/>
            <person name="Barry K.W."/>
            <person name="Belfiori B."/>
            <person name="Cichocki N."/>
            <person name="Clum A."/>
            <person name="Dockter R.B."/>
            <person name="Fauchery L."/>
            <person name="Guy J."/>
            <person name="Iotti M."/>
            <person name="Le Tacon F."/>
            <person name="Lindquist E.A."/>
            <person name="Lipzen A."/>
            <person name="Malagnac F."/>
            <person name="Mello A."/>
            <person name="Molinier V."/>
            <person name="Miyauchi S."/>
            <person name="Poulain J."/>
            <person name="Riccioni C."/>
            <person name="Rubini A."/>
            <person name="Sitrit Y."/>
            <person name="Splivallo R."/>
            <person name="Traeger S."/>
            <person name="Wang M."/>
            <person name="Zifcakova L."/>
            <person name="Wipf D."/>
            <person name="Zambonelli A."/>
            <person name="Paolocci F."/>
            <person name="Nowrousian M."/>
            <person name="Ottonello S."/>
            <person name="Baldrian P."/>
            <person name="Spatafora J.W."/>
            <person name="Henrissat B."/>
            <person name="Nagy L.G."/>
            <person name="Aury J.M."/>
            <person name="Wincker P."/>
            <person name="Grigoriev I.V."/>
            <person name="Bonfante P."/>
            <person name="Martin F.M."/>
        </authorList>
    </citation>
    <scope>NUCLEOTIDE SEQUENCE [LARGE SCALE GENOMIC DNA]</scope>
    <source>
        <strain evidence="6 7">CCBAS932</strain>
    </source>
</reference>
<evidence type="ECO:0000259" key="5">
    <source>
        <dbReference type="Pfam" id="PF22972"/>
    </source>
</evidence>
<dbReference type="GO" id="GO:0072542">
    <property type="term" value="F:protein phosphatase activator activity"/>
    <property type="evidence" value="ECO:0007669"/>
    <property type="project" value="TreeGrafter"/>
</dbReference>
<dbReference type="EMBL" id="ML119143">
    <property type="protein sequence ID" value="RPB10408.1"/>
    <property type="molecule type" value="Genomic_DNA"/>
</dbReference>
<evidence type="ECO:0000259" key="4">
    <source>
        <dbReference type="Pfam" id="PF04802"/>
    </source>
</evidence>
<dbReference type="STRING" id="1392247.A0A3N4KLW7"/>
<keyword evidence="7" id="KW-1185">Reference proteome</keyword>
<protein>
    <submittedName>
        <fullName evidence="6">DUF625-domain-containing protein</fullName>
    </submittedName>
</protein>
<dbReference type="PANTHER" id="PTHR23318:SF0">
    <property type="entry name" value="SERINE_THREONINE-PROTEIN PHOSPHATASE 4 REGULATORY SUBUNIT 3"/>
    <property type="match status" value="1"/>
</dbReference>
<dbReference type="Gene3D" id="2.30.29.30">
    <property type="entry name" value="Pleckstrin-homology domain (PH domain)/Phosphotyrosine-binding domain (PTB)"/>
    <property type="match status" value="1"/>
</dbReference>
<dbReference type="InParanoid" id="A0A3N4KLW7"/>
<dbReference type="SUPFAM" id="SSF48371">
    <property type="entry name" value="ARM repeat"/>
    <property type="match status" value="1"/>
</dbReference>
<feature type="compositionally biased region" description="Acidic residues" evidence="3">
    <location>
        <begin position="687"/>
        <end position="696"/>
    </location>
</feature>
<feature type="compositionally biased region" description="Basic and acidic residues" evidence="3">
    <location>
        <begin position="729"/>
        <end position="750"/>
    </location>
</feature>
<accession>A0A3N4KLW7</accession>
<feature type="region of interest" description="Disordered" evidence="3">
    <location>
        <begin position="720"/>
        <end position="874"/>
    </location>
</feature>
<dbReference type="PANTHER" id="PTHR23318">
    <property type="entry name" value="ATP SYNTHASE GAMMA-RELATED"/>
    <property type="match status" value="1"/>
</dbReference>
<organism evidence="6 7">
    <name type="scientific">Morchella conica CCBAS932</name>
    <dbReference type="NCBI Taxonomy" id="1392247"/>
    <lineage>
        <taxon>Eukaryota</taxon>
        <taxon>Fungi</taxon>
        <taxon>Dikarya</taxon>
        <taxon>Ascomycota</taxon>
        <taxon>Pezizomycotina</taxon>
        <taxon>Pezizomycetes</taxon>
        <taxon>Pezizales</taxon>
        <taxon>Morchellaceae</taxon>
        <taxon>Morchella</taxon>
    </lineage>
</organism>
<dbReference type="Proteomes" id="UP000277580">
    <property type="component" value="Unassembled WGS sequence"/>
</dbReference>
<dbReference type="InterPro" id="IPR016024">
    <property type="entry name" value="ARM-type_fold"/>
</dbReference>
<dbReference type="InterPro" id="IPR051137">
    <property type="entry name" value="PP4R3-like"/>
</dbReference>
<proteinExistence type="predicted"/>
<dbReference type="InterPro" id="IPR055236">
    <property type="entry name" value="EVH1_PP4R3"/>
</dbReference>
<evidence type="ECO:0000256" key="2">
    <source>
        <dbReference type="ARBA" id="ARBA00023242"/>
    </source>
</evidence>